<accession>A0A1T4W5G3</accession>
<dbReference type="PRINTS" id="PR00039">
    <property type="entry name" value="HTHLYSR"/>
</dbReference>
<sequence>MSKDISLRQLRYFIAAAETGQLSMAAKQVHVAQSTVTNAILHLEASMGVKLFERHPYGVSLTAEGYNFYHRAKQIQEHLDLALSEPHFQRHHLTGSIRMGASYALLGYFLPPLLARFRQHYPDIDLDLHDRERPEIEAAVLSGELELGLVLISNTQQRERFNHHVLLRSRRQLWTSSNHPLREQTLASLADVAQYPYIQLAMDEGEAATQRYWQAQGLQPNIAFRTKSMEAVRGLVAHGFGVTILADMVYRPWSLEGGKIEAVPILGVIPHLESGLIWQKNHELTRPADAMRQFLIHSCGS</sequence>
<dbReference type="InterPro" id="IPR000847">
    <property type="entry name" value="LysR_HTH_N"/>
</dbReference>
<dbReference type="InterPro" id="IPR036390">
    <property type="entry name" value="WH_DNA-bd_sf"/>
</dbReference>
<keyword evidence="3 6" id="KW-0238">DNA-binding</keyword>
<dbReference type="AlphaFoldDB" id="A0A1T4W5G3"/>
<evidence type="ECO:0000313" key="6">
    <source>
        <dbReference type="EMBL" id="SKA72482.1"/>
    </source>
</evidence>
<gene>
    <name evidence="6" type="ORF">SAMN02745130_01091</name>
</gene>
<dbReference type="PANTHER" id="PTHR30346">
    <property type="entry name" value="TRANSCRIPTIONAL DUAL REGULATOR HCAR-RELATED"/>
    <property type="match status" value="1"/>
</dbReference>
<evidence type="ECO:0000256" key="2">
    <source>
        <dbReference type="ARBA" id="ARBA00023015"/>
    </source>
</evidence>
<name>A0A1T4W5G3_9GAMM</name>
<dbReference type="PANTHER" id="PTHR30346:SF0">
    <property type="entry name" value="HCA OPERON TRANSCRIPTIONAL ACTIVATOR HCAR"/>
    <property type="match status" value="1"/>
</dbReference>
<dbReference type="PROSITE" id="PS50931">
    <property type="entry name" value="HTH_LYSR"/>
    <property type="match status" value="1"/>
</dbReference>
<evidence type="ECO:0000256" key="1">
    <source>
        <dbReference type="ARBA" id="ARBA00009437"/>
    </source>
</evidence>
<dbReference type="Gene3D" id="3.40.190.10">
    <property type="entry name" value="Periplasmic binding protein-like II"/>
    <property type="match status" value="2"/>
</dbReference>
<evidence type="ECO:0000256" key="3">
    <source>
        <dbReference type="ARBA" id="ARBA00023125"/>
    </source>
</evidence>
<dbReference type="InterPro" id="IPR036388">
    <property type="entry name" value="WH-like_DNA-bd_sf"/>
</dbReference>
<evidence type="ECO:0000256" key="4">
    <source>
        <dbReference type="ARBA" id="ARBA00023163"/>
    </source>
</evidence>
<protein>
    <submittedName>
        <fullName evidence="6">DNA-binding transcriptional regulator, LysR family</fullName>
    </submittedName>
</protein>
<evidence type="ECO:0000259" key="5">
    <source>
        <dbReference type="PROSITE" id="PS50931"/>
    </source>
</evidence>
<dbReference type="STRING" id="92487.SAMN02745130_01091"/>
<dbReference type="EMBL" id="FUYB01000003">
    <property type="protein sequence ID" value="SKA72482.1"/>
    <property type="molecule type" value="Genomic_DNA"/>
</dbReference>
<evidence type="ECO:0000313" key="7">
    <source>
        <dbReference type="Proteomes" id="UP000190460"/>
    </source>
</evidence>
<dbReference type="Pfam" id="PF03466">
    <property type="entry name" value="LysR_substrate"/>
    <property type="match status" value="1"/>
</dbReference>
<dbReference type="SUPFAM" id="SSF53850">
    <property type="entry name" value="Periplasmic binding protein-like II"/>
    <property type="match status" value="1"/>
</dbReference>
<organism evidence="6 7">
    <name type="scientific">Thiothrix eikelboomii</name>
    <dbReference type="NCBI Taxonomy" id="92487"/>
    <lineage>
        <taxon>Bacteria</taxon>
        <taxon>Pseudomonadati</taxon>
        <taxon>Pseudomonadota</taxon>
        <taxon>Gammaproteobacteria</taxon>
        <taxon>Thiotrichales</taxon>
        <taxon>Thiotrichaceae</taxon>
        <taxon>Thiothrix</taxon>
    </lineage>
</organism>
<dbReference type="GO" id="GO:0003700">
    <property type="term" value="F:DNA-binding transcription factor activity"/>
    <property type="evidence" value="ECO:0007669"/>
    <property type="project" value="InterPro"/>
</dbReference>
<dbReference type="Gene3D" id="1.10.10.10">
    <property type="entry name" value="Winged helix-like DNA-binding domain superfamily/Winged helix DNA-binding domain"/>
    <property type="match status" value="1"/>
</dbReference>
<dbReference type="Pfam" id="PF00126">
    <property type="entry name" value="HTH_1"/>
    <property type="match status" value="1"/>
</dbReference>
<dbReference type="Proteomes" id="UP000190460">
    <property type="component" value="Unassembled WGS sequence"/>
</dbReference>
<comment type="similarity">
    <text evidence="1">Belongs to the LysR transcriptional regulatory family.</text>
</comment>
<dbReference type="OrthoDB" id="9771171at2"/>
<proteinExistence type="inferred from homology"/>
<dbReference type="SUPFAM" id="SSF46785">
    <property type="entry name" value="Winged helix' DNA-binding domain"/>
    <property type="match status" value="1"/>
</dbReference>
<dbReference type="GO" id="GO:0032993">
    <property type="term" value="C:protein-DNA complex"/>
    <property type="evidence" value="ECO:0007669"/>
    <property type="project" value="TreeGrafter"/>
</dbReference>
<keyword evidence="2" id="KW-0805">Transcription regulation</keyword>
<reference evidence="6 7" key="1">
    <citation type="submission" date="2017-02" db="EMBL/GenBank/DDBJ databases">
        <authorList>
            <person name="Peterson S.W."/>
        </authorList>
    </citation>
    <scope>NUCLEOTIDE SEQUENCE [LARGE SCALE GENOMIC DNA]</scope>
    <source>
        <strain evidence="6 7">ATCC 49788</strain>
    </source>
</reference>
<keyword evidence="7" id="KW-1185">Reference proteome</keyword>
<feature type="domain" description="HTH lysR-type" evidence="5">
    <location>
        <begin position="5"/>
        <end position="62"/>
    </location>
</feature>
<dbReference type="GO" id="GO:0003677">
    <property type="term" value="F:DNA binding"/>
    <property type="evidence" value="ECO:0007669"/>
    <property type="project" value="UniProtKB-KW"/>
</dbReference>
<dbReference type="RefSeq" id="WP_078921568.1">
    <property type="nucleotide sequence ID" value="NZ_FUYB01000003.1"/>
</dbReference>
<dbReference type="FunFam" id="1.10.10.10:FF:000001">
    <property type="entry name" value="LysR family transcriptional regulator"/>
    <property type="match status" value="1"/>
</dbReference>
<dbReference type="InterPro" id="IPR005119">
    <property type="entry name" value="LysR_subst-bd"/>
</dbReference>
<keyword evidence="4" id="KW-0804">Transcription</keyword>